<reference evidence="2 3" key="1">
    <citation type="submission" date="2019-03" db="EMBL/GenBank/DDBJ databases">
        <title>Genome sequence of Thiobacillaceae bacterium LSR1, a sulfur-oxidizing bacterium isolated from freshwater sediment.</title>
        <authorList>
            <person name="Li S."/>
        </authorList>
    </citation>
    <scope>NUCLEOTIDE SEQUENCE [LARGE SCALE GENOMIC DNA]</scope>
    <source>
        <strain evidence="2 3">LSR1</strain>
    </source>
</reference>
<protein>
    <recommendedName>
        <fullName evidence="4">Phosphate ABC transporter substrate-binding protein</fullName>
    </recommendedName>
</protein>
<evidence type="ECO:0000256" key="1">
    <source>
        <dbReference type="SAM" id="SignalP"/>
    </source>
</evidence>
<dbReference type="EMBL" id="SJZB01000013">
    <property type="protein sequence ID" value="TCJ18043.1"/>
    <property type="molecule type" value="Genomic_DNA"/>
</dbReference>
<dbReference type="SUPFAM" id="SSF53850">
    <property type="entry name" value="Periplasmic binding protein-like II"/>
    <property type="match status" value="1"/>
</dbReference>
<dbReference type="Proteomes" id="UP000295443">
    <property type="component" value="Unassembled WGS sequence"/>
</dbReference>
<proteinExistence type="predicted"/>
<name>A0A4R1BKZ6_9PROT</name>
<gene>
    <name evidence="2" type="ORF">EZJ19_03825</name>
</gene>
<dbReference type="RefSeq" id="WP_131444962.1">
    <property type="nucleotide sequence ID" value="NZ_SJZB01000013.1"/>
</dbReference>
<evidence type="ECO:0000313" key="2">
    <source>
        <dbReference type="EMBL" id="TCJ18043.1"/>
    </source>
</evidence>
<dbReference type="AlphaFoldDB" id="A0A4R1BKZ6"/>
<feature type="signal peptide" evidence="1">
    <location>
        <begin position="1"/>
        <end position="19"/>
    </location>
</feature>
<keyword evidence="3" id="KW-1185">Reference proteome</keyword>
<feature type="chain" id="PRO_5020896509" description="Phosphate ABC transporter substrate-binding protein" evidence="1">
    <location>
        <begin position="20"/>
        <end position="143"/>
    </location>
</feature>
<keyword evidence="1" id="KW-0732">Signal</keyword>
<organism evidence="2 3">
    <name type="scientific">Parasulfuritortus cantonensis</name>
    <dbReference type="NCBI Taxonomy" id="2528202"/>
    <lineage>
        <taxon>Bacteria</taxon>
        <taxon>Pseudomonadati</taxon>
        <taxon>Pseudomonadota</taxon>
        <taxon>Betaproteobacteria</taxon>
        <taxon>Nitrosomonadales</taxon>
        <taxon>Thiobacillaceae</taxon>
        <taxon>Parasulfuritortus</taxon>
    </lineage>
</organism>
<dbReference type="OrthoDB" id="5368589at2"/>
<dbReference type="Gene3D" id="3.40.190.10">
    <property type="entry name" value="Periplasmic binding protein-like II"/>
    <property type="match status" value="1"/>
</dbReference>
<sequence>MTRCARLLLLLALLLPAWARADADLVLVVNAKSGVDRLTQEEAVNIFMGRYRQLPSGIPAVPIDQPDTQPEKALFYRLLVNKDLAEINAYWARLLFSGRTSPPHQAKSAAEALDLLARQRGAIGYIERSQVDARVKIVLDLGR</sequence>
<evidence type="ECO:0000313" key="3">
    <source>
        <dbReference type="Proteomes" id="UP000295443"/>
    </source>
</evidence>
<accession>A0A4R1BKZ6</accession>
<evidence type="ECO:0008006" key="4">
    <source>
        <dbReference type="Google" id="ProtNLM"/>
    </source>
</evidence>
<comment type="caution">
    <text evidence="2">The sequence shown here is derived from an EMBL/GenBank/DDBJ whole genome shotgun (WGS) entry which is preliminary data.</text>
</comment>